<sequence>MKTSQNPLITIWDKIPSSAYLWAALLIKAASSSITRQVTQIGEQHLINGRNPISLCNVLFVGNICALAVMLLFFAREWHINTLKRFSRQEWISLIIVAIISGALAPALFFSALDQTNVTNVVLISRLEPTVTLILSIWVLKARVKFWTILGSLVSFAGIVTTVLLGNPDNGVVMMGGAIKLGIGELETIAASLISVAATLMSQAWLDHIPVGIFSVTRTALGAVVFFILANYLYGPEHFIDVFSPLLWQWMLFYGAIIVVAGQICALRGYRGASPALINLTSSINPIVAIMMAFLILGEVPTKAQYVGGSIIILGICLSLLANVRRASFKPLRFNIGRWMEMDDGFKGV</sequence>
<dbReference type="AlphaFoldDB" id="E0UGQ8"/>
<dbReference type="RefSeq" id="WP_013321374.1">
    <property type="nucleotide sequence ID" value="NC_014501.1"/>
</dbReference>
<evidence type="ECO:0000313" key="10">
    <source>
        <dbReference type="Proteomes" id="UP000008206"/>
    </source>
</evidence>
<feature type="transmembrane region" description="Helical" evidence="7">
    <location>
        <begin position="147"/>
        <end position="166"/>
    </location>
</feature>
<dbReference type="OrthoDB" id="505666at2"/>
<feature type="domain" description="EamA" evidence="8">
    <location>
        <begin position="184"/>
        <end position="320"/>
    </location>
</feature>
<evidence type="ECO:0000259" key="8">
    <source>
        <dbReference type="Pfam" id="PF00892"/>
    </source>
</evidence>
<dbReference type="InterPro" id="IPR000620">
    <property type="entry name" value="EamA_dom"/>
</dbReference>
<evidence type="ECO:0000256" key="1">
    <source>
        <dbReference type="ARBA" id="ARBA00004651"/>
    </source>
</evidence>
<feature type="transmembrane region" description="Helical" evidence="7">
    <location>
        <begin position="304"/>
        <end position="324"/>
    </location>
</feature>
<evidence type="ECO:0000256" key="5">
    <source>
        <dbReference type="ARBA" id="ARBA00022989"/>
    </source>
</evidence>
<dbReference type="Proteomes" id="UP000008206">
    <property type="component" value="Chromosome"/>
</dbReference>
<feature type="transmembrane region" description="Helical" evidence="7">
    <location>
        <begin position="246"/>
        <end position="265"/>
    </location>
</feature>
<keyword evidence="3" id="KW-1003">Cell membrane</keyword>
<keyword evidence="10" id="KW-1185">Reference proteome</keyword>
<dbReference type="InterPro" id="IPR050638">
    <property type="entry name" value="AA-Vitamin_Transporters"/>
</dbReference>
<dbReference type="PANTHER" id="PTHR32322">
    <property type="entry name" value="INNER MEMBRANE TRANSPORTER"/>
    <property type="match status" value="1"/>
</dbReference>
<dbReference type="PANTHER" id="PTHR32322:SF18">
    <property type="entry name" value="S-ADENOSYLMETHIONINE_S-ADENOSYLHOMOCYSTEINE TRANSPORTER"/>
    <property type="match status" value="1"/>
</dbReference>
<dbReference type="EMBL" id="CP002198">
    <property type="protein sequence ID" value="ADN13267.1"/>
    <property type="molecule type" value="Genomic_DNA"/>
</dbReference>
<feature type="transmembrane region" description="Helical" evidence="7">
    <location>
        <begin position="186"/>
        <end position="206"/>
    </location>
</feature>
<keyword evidence="5 7" id="KW-1133">Transmembrane helix</keyword>
<proteinExistence type="inferred from homology"/>
<dbReference type="KEGG" id="cyj:Cyan7822_1264"/>
<gene>
    <name evidence="9" type="ordered locus">Cyan7822_1264</name>
</gene>
<feature type="transmembrane region" description="Helical" evidence="7">
    <location>
        <begin position="91"/>
        <end position="112"/>
    </location>
</feature>
<comment type="similarity">
    <text evidence="2">Belongs to the EamA transporter family.</text>
</comment>
<dbReference type="HOGENOM" id="CLU_067329_0_0_3"/>
<accession>E0UGQ8</accession>
<keyword evidence="4 7" id="KW-0812">Transmembrane</keyword>
<evidence type="ECO:0000256" key="4">
    <source>
        <dbReference type="ARBA" id="ARBA00022692"/>
    </source>
</evidence>
<evidence type="ECO:0000256" key="7">
    <source>
        <dbReference type="SAM" id="Phobius"/>
    </source>
</evidence>
<dbReference type="eggNOG" id="COG0697">
    <property type="taxonomic scope" value="Bacteria"/>
</dbReference>
<feature type="domain" description="EamA" evidence="8">
    <location>
        <begin position="57"/>
        <end position="163"/>
    </location>
</feature>
<comment type="subcellular location">
    <subcellularLocation>
        <location evidence="1">Cell membrane</location>
        <topology evidence="1">Multi-pass membrane protein</topology>
    </subcellularLocation>
</comment>
<evidence type="ECO:0000256" key="3">
    <source>
        <dbReference type="ARBA" id="ARBA00022475"/>
    </source>
</evidence>
<keyword evidence="6 7" id="KW-0472">Membrane</keyword>
<dbReference type="STRING" id="497965.Cyan7822_1264"/>
<evidence type="ECO:0000313" key="9">
    <source>
        <dbReference type="EMBL" id="ADN13267.1"/>
    </source>
</evidence>
<dbReference type="InterPro" id="IPR037185">
    <property type="entry name" value="EmrE-like"/>
</dbReference>
<feature type="transmembrane region" description="Helical" evidence="7">
    <location>
        <begin position="58"/>
        <end position="79"/>
    </location>
</feature>
<dbReference type="SUPFAM" id="SSF103481">
    <property type="entry name" value="Multidrug resistance efflux transporter EmrE"/>
    <property type="match status" value="2"/>
</dbReference>
<feature type="transmembrane region" description="Helical" evidence="7">
    <location>
        <begin position="277"/>
        <end position="298"/>
    </location>
</feature>
<dbReference type="GO" id="GO:0005886">
    <property type="term" value="C:plasma membrane"/>
    <property type="evidence" value="ECO:0007669"/>
    <property type="project" value="UniProtKB-SubCell"/>
</dbReference>
<name>E0UGQ8_GLOV7</name>
<evidence type="ECO:0000256" key="6">
    <source>
        <dbReference type="ARBA" id="ARBA00023136"/>
    </source>
</evidence>
<organism evidence="9 10">
    <name type="scientific">Gloeothece verrucosa (strain PCC 7822)</name>
    <name type="common">Cyanothece sp. (strain PCC 7822)</name>
    <dbReference type="NCBI Taxonomy" id="497965"/>
    <lineage>
        <taxon>Bacteria</taxon>
        <taxon>Bacillati</taxon>
        <taxon>Cyanobacteriota</taxon>
        <taxon>Cyanophyceae</taxon>
        <taxon>Oscillatoriophycideae</taxon>
        <taxon>Chroococcales</taxon>
        <taxon>Aphanothecaceae</taxon>
        <taxon>Gloeothece</taxon>
        <taxon>Gloeothece verrucosa</taxon>
    </lineage>
</organism>
<feature type="transmembrane region" description="Helical" evidence="7">
    <location>
        <begin position="213"/>
        <end position="234"/>
    </location>
</feature>
<reference evidence="10" key="1">
    <citation type="journal article" date="2011" name="MBio">
        <title>Novel metabolic attributes of the genus Cyanothece, comprising a group of unicellular nitrogen-fixing Cyanobacteria.</title>
        <authorList>
            <person name="Bandyopadhyay A."/>
            <person name="Elvitigala T."/>
            <person name="Welsh E."/>
            <person name="Stockel J."/>
            <person name="Liberton M."/>
            <person name="Min H."/>
            <person name="Sherman L.A."/>
            <person name="Pakrasi H.B."/>
        </authorList>
    </citation>
    <scope>NUCLEOTIDE SEQUENCE [LARGE SCALE GENOMIC DNA]</scope>
    <source>
        <strain evidence="10">PCC 7822</strain>
    </source>
</reference>
<protein>
    <recommendedName>
        <fullName evidence="8">EamA domain-containing protein</fullName>
    </recommendedName>
</protein>
<evidence type="ECO:0000256" key="2">
    <source>
        <dbReference type="ARBA" id="ARBA00007362"/>
    </source>
</evidence>
<dbReference type="Pfam" id="PF00892">
    <property type="entry name" value="EamA"/>
    <property type="match status" value="2"/>
</dbReference>